<comment type="caution">
    <text evidence="3">The sequence shown here is derived from an EMBL/GenBank/DDBJ whole genome shotgun (WGS) entry which is preliminary data.</text>
</comment>
<accession>A0A2S9XJ88</accession>
<gene>
    <name evidence="3" type="ORF">ENSA5_47130</name>
</gene>
<evidence type="ECO:0000256" key="2">
    <source>
        <dbReference type="SAM" id="SignalP"/>
    </source>
</evidence>
<feature type="compositionally biased region" description="Polar residues" evidence="1">
    <location>
        <begin position="22"/>
        <end position="34"/>
    </location>
</feature>
<feature type="chain" id="PRO_5015654098" description="Endo-1,4-beta-xylanase A" evidence="2">
    <location>
        <begin position="20"/>
        <end position="289"/>
    </location>
</feature>
<sequence length="289" mass="29016">MRRFASRCAPALLTLGLVACGSSPQTETSSTGAEDTTGDGDGDPGDGDGDGDPGDGDGDGDGDTDDGADMPTGPCDSFAQDCPDGQKCVPYSSEGGPGWDAHKCVPVLGANAAGEACVYGGLVDSTDDCDADTFCWNTMDIDGELVGVCTPFCLGEPDAPICPEGSSCTISGQGVVNLCLESCHPLLQGCLAESSCVWGGTDFWCVTGSGNDAGSGEECALVNDCAVGLDCVDSSVIPGCQGVGCCADYCDITEPDTCEQAIPGTQCTAFFAMDAAPEGYEDVGLCVAD</sequence>
<dbReference type="RefSeq" id="WP_181198072.1">
    <property type="nucleotide sequence ID" value="NZ_PVNK01000204.1"/>
</dbReference>
<dbReference type="AlphaFoldDB" id="A0A2S9XJ88"/>
<feature type="region of interest" description="Disordered" evidence="1">
    <location>
        <begin position="19"/>
        <end position="76"/>
    </location>
</feature>
<proteinExistence type="predicted"/>
<feature type="signal peptide" evidence="2">
    <location>
        <begin position="1"/>
        <end position="19"/>
    </location>
</feature>
<protein>
    <recommendedName>
        <fullName evidence="5">Endo-1,4-beta-xylanase A</fullName>
    </recommendedName>
</protein>
<evidence type="ECO:0000313" key="4">
    <source>
        <dbReference type="Proteomes" id="UP000237968"/>
    </source>
</evidence>
<evidence type="ECO:0008006" key="5">
    <source>
        <dbReference type="Google" id="ProtNLM"/>
    </source>
</evidence>
<dbReference type="EMBL" id="PVNK01000204">
    <property type="protein sequence ID" value="PRP92800.1"/>
    <property type="molecule type" value="Genomic_DNA"/>
</dbReference>
<feature type="compositionally biased region" description="Acidic residues" evidence="1">
    <location>
        <begin position="36"/>
        <end position="68"/>
    </location>
</feature>
<evidence type="ECO:0000256" key="1">
    <source>
        <dbReference type="SAM" id="MobiDB-lite"/>
    </source>
</evidence>
<evidence type="ECO:0000313" key="3">
    <source>
        <dbReference type="EMBL" id="PRP92800.1"/>
    </source>
</evidence>
<organism evidence="3 4">
    <name type="scientific">Enhygromyxa salina</name>
    <dbReference type="NCBI Taxonomy" id="215803"/>
    <lineage>
        <taxon>Bacteria</taxon>
        <taxon>Pseudomonadati</taxon>
        <taxon>Myxococcota</taxon>
        <taxon>Polyangia</taxon>
        <taxon>Nannocystales</taxon>
        <taxon>Nannocystaceae</taxon>
        <taxon>Enhygromyxa</taxon>
    </lineage>
</organism>
<keyword evidence="4" id="KW-1185">Reference proteome</keyword>
<name>A0A2S9XJ88_9BACT</name>
<dbReference type="PROSITE" id="PS51257">
    <property type="entry name" value="PROKAR_LIPOPROTEIN"/>
    <property type="match status" value="1"/>
</dbReference>
<dbReference type="Proteomes" id="UP000237968">
    <property type="component" value="Unassembled WGS sequence"/>
</dbReference>
<reference evidence="3 4" key="1">
    <citation type="submission" date="2018-03" db="EMBL/GenBank/DDBJ databases">
        <title>Draft Genome Sequences of the Obligatory Marine Myxobacteria Enhygromyxa salina SWB005.</title>
        <authorList>
            <person name="Poehlein A."/>
            <person name="Moghaddam J.A."/>
            <person name="Harms H."/>
            <person name="Alanjari M."/>
            <person name="Koenig G.M."/>
            <person name="Daniel R."/>
            <person name="Schaeberle T.F."/>
        </authorList>
    </citation>
    <scope>NUCLEOTIDE SEQUENCE [LARGE SCALE GENOMIC DNA]</scope>
    <source>
        <strain evidence="3 4">SWB005</strain>
    </source>
</reference>
<keyword evidence="2" id="KW-0732">Signal</keyword>